<evidence type="ECO:0000313" key="2">
    <source>
        <dbReference type="Proteomes" id="UP001057998"/>
    </source>
</evidence>
<accession>A0ABY5GKZ0</accession>
<proteinExistence type="predicted"/>
<organism evidence="1 2">
    <name type="scientific">Photobacterium atrarenae</name>
    <dbReference type="NCBI Taxonomy" id="865757"/>
    <lineage>
        <taxon>Bacteria</taxon>
        <taxon>Pseudomonadati</taxon>
        <taxon>Pseudomonadota</taxon>
        <taxon>Gammaproteobacteria</taxon>
        <taxon>Vibrionales</taxon>
        <taxon>Vibrionaceae</taxon>
        <taxon>Photobacterium</taxon>
    </lineage>
</organism>
<dbReference type="Gene3D" id="3.60.15.10">
    <property type="entry name" value="Ribonuclease Z/Hydroxyacylglutathione hydrolase-like"/>
    <property type="match status" value="1"/>
</dbReference>
<dbReference type="SUPFAM" id="SSF56281">
    <property type="entry name" value="Metallo-hydrolase/oxidoreductase"/>
    <property type="match status" value="1"/>
</dbReference>
<dbReference type="RefSeq" id="WP_255390757.1">
    <property type="nucleotide sequence ID" value="NZ_CP101509.1"/>
</dbReference>
<dbReference type="PANTHER" id="PTHR33835:SF1">
    <property type="entry name" value="METALLO-BETA-LACTAMASE DOMAIN-CONTAINING PROTEIN"/>
    <property type="match status" value="1"/>
</dbReference>
<dbReference type="InterPro" id="IPR036866">
    <property type="entry name" value="RibonucZ/Hydroxyglut_hydro"/>
</dbReference>
<reference evidence="1" key="1">
    <citation type="submission" date="2022-07" db="EMBL/GenBank/DDBJ databases">
        <title>Genome sequencing of Photobacterium atrarenae GJH2-4.</title>
        <authorList>
            <person name="Park S.-J."/>
        </authorList>
    </citation>
    <scope>NUCLEOTIDE SEQUENCE</scope>
    <source>
        <strain evidence="1">GJH2-4</strain>
    </source>
</reference>
<name>A0ABY5GKZ0_9GAMM</name>
<keyword evidence="2" id="KW-1185">Reference proteome</keyword>
<evidence type="ECO:0000313" key="1">
    <source>
        <dbReference type="EMBL" id="UTV29441.1"/>
    </source>
</evidence>
<dbReference type="EMBL" id="CP101509">
    <property type="protein sequence ID" value="UTV29441.1"/>
    <property type="molecule type" value="Genomic_DNA"/>
</dbReference>
<dbReference type="Proteomes" id="UP001057998">
    <property type="component" value="Chromosome 2"/>
</dbReference>
<dbReference type="InterPro" id="IPR025638">
    <property type="entry name" value="DUF4336"/>
</dbReference>
<sequence>MQQIGSDLWVHEDAMTLAGVRLGLRMTIVKLSDGGVWIHSPTALSPQLKAEVDAIGPVTAIVAASNNHSLWLQDWCEAYPKAEAYVSAGIPRSVPLSNYHILQPGLDNPWPEDFTWATMPGVPAFNETVFFHHKTRSLIVTDLIQNHPETTPPGFAGFVSKYVFQPIGFKGICVAPPLKLGIIRKDKSGFADFIRTVGSWDFSRIIVTHGDIIDDNAKSIFSELSLRFTR</sequence>
<gene>
    <name evidence="1" type="ORF">NNL38_20695</name>
</gene>
<dbReference type="PANTHER" id="PTHR33835">
    <property type="entry name" value="YALI0C07656P"/>
    <property type="match status" value="1"/>
</dbReference>
<protein>
    <submittedName>
        <fullName evidence="1">DUF4336 domain-containing protein</fullName>
    </submittedName>
</protein>
<dbReference type="Pfam" id="PF14234">
    <property type="entry name" value="DUF4336"/>
    <property type="match status" value="1"/>
</dbReference>